<evidence type="ECO:0000256" key="3">
    <source>
        <dbReference type="ARBA" id="ARBA00022490"/>
    </source>
</evidence>
<comment type="subcellular location">
    <subcellularLocation>
        <location evidence="1">Cytoplasm</location>
    </subcellularLocation>
</comment>
<dbReference type="InterPro" id="IPR007244">
    <property type="entry name" value="Naa35_N"/>
</dbReference>
<accession>A0AA43TXG1</accession>
<dbReference type="EMBL" id="JAPUFD010000006">
    <property type="protein sequence ID" value="MDI1487997.1"/>
    <property type="molecule type" value="Genomic_DNA"/>
</dbReference>
<dbReference type="InterPro" id="IPR057983">
    <property type="entry name" value="NAA35-like_N"/>
</dbReference>
<evidence type="ECO:0000256" key="4">
    <source>
        <dbReference type="SAM" id="MobiDB-lite"/>
    </source>
</evidence>
<keyword evidence="3" id="KW-0963">Cytoplasm</keyword>
<comment type="similarity">
    <text evidence="2">Belongs to the MAK10 family.</text>
</comment>
<evidence type="ECO:0000259" key="6">
    <source>
        <dbReference type="Pfam" id="PF25789"/>
    </source>
</evidence>
<proteinExistence type="inferred from homology"/>
<evidence type="ECO:0000256" key="1">
    <source>
        <dbReference type="ARBA" id="ARBA00004496"/>
    </source>
</evidence>
<dbReference type="AlphaFoldDB" id="A0AA43TXG1"/>
<protein>
    <submittedName>
        <fullName evidence="7">N-alpha-acetyltransferase, non-catalitic subunit</fullName>
    </submittedName>
</protein>
<feature type="compositionally biased region" description="Basic and acidic residues" evidence="4">
    <location>
        <begin position="1"/>
        <end position="16"/>
    </location>
</feature>
<feature type="domain" description="NAA35-like N-terminal" evidence="5">
    <location>
        <begin position="62"/>
        <end position="221"/>
    </location>
</feature>
<organism evidence="7 8">
    <name type="scientific">Ramalina farinacea</name>
    <dbReference type="NCBI Taxonomy" id="258253"/>
    <lineage>
        <taxon>Eukaryota</taxon>
        <taxon>Fungi</taxon>
        <taxon>Dikarya</taxon>
        <taxon>Ascomycota</taxon>
        <taxon>Pezizomycotina</taxon>
        <taxon>Lecanoromycetes</taxon>
        <taxon>OSLEUM clade</taxon>
        <taxon>Lecanoromycetidae</taxon>
        <taxon>Lecanorales</taxon>
        <taxon>Lecanorineae</taxon>
        <taxon>Ramalinaceae</taxon>
        <taxon>Ramalina</taxon>
    </lineage>
</organism>
<feature type="domain" description="NAA35-like TPR repeats" evidence="6">
    <location>
        <begin position="345"/>
        <end position="664"/>
    </location>
</feature>
<dbReference type="Proteomes" id="UP001161017">
    <property type="component" value="Unassembled WGS sequence"/>
</dbReference>
<evidence type="ECO:0000259" key="5">
    <source>
        <dbReference type="Pfam" id="PF04112"/>
    </source>
</evidence>
<keyword evidence="8" id="KW-1185">Reference proteome</keyword>
<evidence type="ECO:0000313" key="8">
    <source>
        <dbReference type="Proteomes" id="UP001161017"/>
    </source>
</evidence>
<evidence type="ECO:0000313" key="7">
    <source>
        <dbReference type="EMBL" id="MDI1487997.1"/>
    </source>
</evidence>
<dbReference type="PANTHER" id="PTHR21373">
    <property type="entry name" value="GLUCOSE REPRESSIBLE PROTEIN MAK10"/>
    <property type="match status" value="1"/>
</dbReference>
<reference evidence="7" key="1">
    <citation type="journal article" date="2023" name="Genome Biol. Evol.">
        <title>First Whole Genome Sequence and Flow Cytometry Genome Size Data for the Lichen-Forming Fungus Ramalina farinacea (Ascomycota).</title>
        <authorList>
            <person name="Llewellyn T."/>
            <person name="Mian S."/>
            <person name="Hill R."/>
            <person name="Leitch I.J."/>
            <person name="Gaya E."/>
        </authorList>
    </citation>
    <scope>NUCLEOTIDE SEQUENCE</scope>
    <source>
        <strain evidence="7">LIQ254RAFAR</strain>
    </source>
</reference>
<dbReference type="InterPro" id="IPR057982">
    <property type="entry name" value="TPR_NAA35"/>
</dbReference>
<feature type="region of interest" description="Disordered" evidence="4">
    <location>
        <begin position="1"/>
        <end position="38"/>
    </location>
</feature>
<dbReference type="PANTHER" id="PTHR21373:SF0">
    <property type="entry name" value="N-ALPHA-ACETYLTRANSFERASE 35, NATC AUXILIARY SUBUNIT"/>
    <property type="match status" value="1"/>
</dbReference>
<dbReference type="GO" id="GO:0031417">
    <property type="term" value="C:NatC complex"/>
    <property type="evidence" value="ECO:0007669"/>
    <property type="project" value="InterPro"/>
</dbReference>
<dbReference type="Pfam" id="PF25789">
    <property type="entry name" value="TPR_NAA35"/>
    <property type="match status" value="1"/>
</dbReference>
<evidence type="ECO:0000256" key="2">
    <source>
        <dbReference type="ARBA" id="ARBA00006289"/>
    </source>
</evidence>
<comment type="caution">
    <text evidence="7">The sequence shown here is derived from an EMBL/GenBank/DDBJ whole genome shotgun (WGS) entry which is preliminary data.</text>
</comment>
<gene>
    <name evidence="7" type="primary">MAK10</name>
    <name evidence="7" type="ORF">OHK93_007271</name>
</gene>
<sequence length="773" mass="87973">MLSEKVARLSVNEDHPTPNPAPQSSVSTVSDGEVSHSHGSPIVRDVTQEFNQAAKALRIGLVVKDPNFTLYDAVGALEIMDPKMDSGFAMGEESSEDAYDVMKELSPSEVIGIMDQLFCFEMAWHDGFPLTQCLFSSRYLDHILRKDANTFKEAGFHKGASHPKGNDLLHTILRAYCLALIKTCDFVHTKITKERYYEDEDFSGNLYGRNLLSAIDQEEINAFLQEGLELLEHMNIANDLRGALQARLQLRHLIMYGTELENCMSRENTQPWHICLEIIPKIESTHQLGTHVPGAYGKMAQATLAPNMPPRDLVDCSFEEAMTKFAALCRGMEYIYFILNFTTPSNMLNFARYTMSLDPPPSVYVRCILQALIWHDNLVLGSMSYQELIIADLEDTVLPSSNLLNPANQDCEVPYDPRFKIAKAMDRFYNRVVDQYMETFVALCMNRARQRRMLRHLVVEWDVLEPVALQFDEELCVISAPRSDSAWFNALQMWAAAYKLRHMQAIVQMGFELNLYQMDEMAGMYWFVYHLCLLRMMNLEHVISHLKERRDCTMVNSLKKGIEVAIQQQEACFHEVLAVSCLADSLSCLYSFFAHVGLIPAPYRNISYGEGELRFSERVKYFWPIDDPPRPVFEDFLARVALRATPDDNPAVAKVLYMTSTKHQALGILEIAARKSQMAKEAWQDIAKWPAIKAQSRYCDDKRVNNAKNVMKACITANMRIADFKKTLKNIDGSNIKDLKDYLKVDLPIAEAAHHKCWLVPQAVTTDQGEGGR</sequence>
<dbReference type="Pfam" id="PF04112">
    <property type="entry name" value="Mak10"/>
    <property type="match status" value="1"/>
</dbReference>
<name>A0AA43TXG1_9LECA</name>